<sequence>MNDPHAADTETADDAERTYPVRISRHRRRQRSVRHVEHPFRKRDTVGSKRHIIDIAGAQGGDSVSS</sequence>
<name>A0A8J3PRP3_9ACTN</name>
<dbReference type="EMBL" id="BONV01000012">
    <property type="protein sequence ID" value="GIG80011.1"/>
    <property type="molecule type" value="Genomic_DNA"/>
</dbReference>
<evidence type="ECO:0000256" key="1">
    <source>
        <dbReference type="SAM" id="MobiDB-lite"/>
    </source>
</evidence>
<feature type="compositionally biased region" description="Basic and acidic residues" evidence="1">
    <location>
        <begin position="1"/>
        <end position="19"/>
    </location>
</feature>
<organism evidence="2 3">
    <name type="scientific">Planotetraspora kaengkrachanensis</name>
    <dbReference type="NCBI Taxonomy" id="575193"/>
    <lineage>
        <taxon>Bacteria</taxon>
        <taxon>Bacillati</taxon>
        <taxon>Actinomycetota</taxon>
        <taxon>Actinomycetes</taxon>
        <taxon>Streptosporangiales</taxon>
        <taxon>Streptosporangiaceae</taxon>
        <taxon>Planotetraspora</taxon>
    </lineage>
</organism>
<protein>
    <submittedName>
        <fullName evidence="2">Uncharacterized protein</fullName>
    </submittedName>
</protein>
<reference evidence="2 3" key="1">
    <citation type="submission" date="2021-01" db="EMBL/GenBank/DDBJ databases">
        <title>Whole genome shotgun sequence of Planotetraspora kaengkrachanensis NBRC 104272.</title>
        <authorList>
            <person name="Komaki H."/>
            <person name="Tamura T."/>
        </authorList>
    </citation>
    <scope>NUCLEOTIDE SEQUENCE [LARGE SCALE GENOMIC DNA]</scope>
    <source>
        <strain evidence="2 3">NBRC 104272</strain>
    </source>
</reference>
<evidence type="ECO:0000313" key="2">
    <source>
        <dbReference type="EMBL" id="GIG80011.1"/>
    </source>
</evidence>
<evidence type="ECO:0000313" key="3">
    <source>
        <dbReference type="Proteomes" id="UP000630097"/>
    </source>
</evidence>
<dbReference type="AlphaFoldDB" id="A0A8J3PRP3"/>
<dbReference type="Proteomes" id="UP000630097">
    <property type="component" value="Unassembled WGS sequence"/>
</dbReference>
<feature type="region of interest" description="Disordered" evidence="1">
    <location>
        <begin position="1"/>
        <end position="20"/>
    </location>
</feature>
<proteinExistence type="predicted"/>
<accession>A0A8J3PRP3</accession>
<gene>
    <name evidence="2" type="ORF">Pka01_31380</name>
</gene>
<keyword evidence="3" id="KW-1185">Reference proteome</keyword>
<comment type="caution">
    <text evidence="2">The sequence shown here is derived from an EMBL/GenBank/DDBJ whole genome shotgun (WGS) entry which is preliminary data.</text>
</comment>